<dbReference type="GO" id="GO:0006511">
    <property type="term" value="P:ubiquitin-dependent protein catabolic process"/>
    <property type="evidence" value="ECO:0007669"/>
    <property type="project" value="TreeGrafter"/>
</dbReference>
<evidence type="ECO:0000256" key="10">
    <source>
        <dbReference type="PROSITE-ProRule" id="PRU00175"/>
    </source>
</evidence>
<dbReference type="CDD" id="cd02122">
    <property type="entry name" value="PA_GRAIL_like"/>
    <property type="match status" value="1"/>
</dbReference>
<reference evidence="15 17" key="3">
    <citation type="journal article" date="2014" name="Nature">
        <title>Elephant shark genome provides unique insights into gnathostome evolution.</title>
        <authorList>
            <consortium name="International Elephant Shark Genome Sequencing Consortium"/>
            <person name="Venkatesh B."/>
            <person name="Lee A.P."/>
            <person name="Ravi V."/>
            <person name="Maurya A.K."/>
            <person name="Lian M.M."/>
            <person name="Swann J.B."/>
            <person name="Ohta Y."/>
            <person name="Flajnik M.F."/>
            <person name="Sutoh Y."/>
            <person name="Kasahara M."/>
            <person name="Hoon S."/>
            <person name="Gangu V."/>
            <person name="Roy S.W."/>
            <person name="Irimia M."/>
            <person name="Korzh V."/>
            <person name="Kondrychyn I."/>
            <person name="Lim Z.W."/>
            <person name="Tay B.H."/>
            <person name="Tohari S."/>
            <person name="Kong K.W."/>
            <person name="Ho S."/>
            <person name="Lorente-Galdos B."/>
            <person name="Quilez J."/>
            <person name="Marques-Bonet T."/>
            <person name="Raney B.J."/>
            <person name="Ingham P.W."/>
            <person name="Tay A."/>
            <person name="Hillier L.W."/>
            <person name="Minx P."/>
            <person name="Boehm T."/>
            <person name="Wilson R.K."/>
            <person name="Brenner S."/>
            <person name="Warren W.C."/>
        </authorList>
    </citation>
    <scope>NUCLEOTIDE SEQUENCE</scope>
    <source>
        <tissue evidence="15">Intestine</tissue>
    </source>
</reference>
<dbReference type="GO" id="GO:0005634">
    <property type="term" value="C:nucleus"/>
    <property type="evidence" value="ECO:0007669"/>
    <property type="project" value="TreeGrafter"/>
</dbReference>
<evidence type="ECO:0000313" key="16">
    <source>
        <dbReference type="Ensembl" id="ENSCMIP00000030731.1"/>
    </source>
</evidence>
<protein>
    <submittedName>
        <fullName evidence="15">E3 ubiquitin-protein ligase RNF128-like protein</fullName>
    </submittedName>
    <submittedName>
        <fullName evidence="16">Ring finger protein 128a</fullName>
    </submittedName>
</protein>
<dbReference type="GO" id="GO:0061630">
    <property type="term" value="F:ubiquitin protein ligase activity"/>
    <property type="evidence" value="ECO:0007669"/>
    <property type="project" value="TreeGrafter"/>
</dbReference>
<dbReference type="FunFam" id="3.30.40.10:FF:000009">
    <property type="entry name" value="E3 ubiquitin-protein ligase RNF130"/>
    <property type="match status" value="1"/>
</dbReference>
<dbReference type="Proteomes" id="UP000314986">
    <property type="component" value="Unassembled WGS sequence"/>
</dbReference>
<accession>V9KEW7</accession>
<keyword evidence="17" id="KW-1185">Reference proteome</keyword>
<dbReference type="Pfam" id="PF13639">
    <property type="entry name" value="zf-RING_2"/>
    <property type="match status" value="1"/>
</dbReference>
<dbReference type="Pfam" id="PF02225">
    <property type="entry name" value="PA"/>
    <property type="match status" value="1"/>
</dbReference>
<dbReference type="InterPro" id="IPR051834">
    <property type="entry name" value="RING_finger_E3_ligase"/>
</dbReference>
<name>V9KEW7_CALMI</name>
<dbReference type="Gene3D" id="3.30.40.10">
    <property type="entry name" value="Zinc/RING finger domain, C3HC4 (zinc finger)"/>
    <property type="match status" value="1"/>
</dbReference>
<sequence>MKLSSCIQGSAWLFLTALVVHTAARRNFLTIANINVTTNTSPESNKTMMQYEEGFYGEESPLREASGIVGIPKSKDAFACEPEVSFNSMGSPWIALIERGNCNFSYKINIARRRGAAAVVIFNNAGTGDKLEPFQHPGTENMIAVMIGNNKGAEILNHVREGISVSMMIEVGKQHGPWTNQYSVFFVSISFFVVTAATVGYFIFYSARRWRVARALTRRQKQLKNEAKKVINKLEVRTLKQGDEEIEADADTCAVCIEPYKPGDVVRILTCSHIFHKSCIDPWILEHRTCPMCKCDILKALGIENDEEKDSEQSAPELTFNNSQRNGLDVRTDIPENAIYTLPSVYGPERATEESPISSEEQYLVNNEGGVNSLPVHIVPYDNPIYEEIDLKKEVKS</sequence>
<keyword evidence="3" id="KW-0479">Metal-binding</keyword>
<evidence type="ECO:0000256" key="3">
    <source>
        <dbReference type="ARBA" id="ARBA00022723"/>
    </source>
</evidence>
<evidence type="ECO:0000259" key="14">
    <source>
        <dbReference type="PROSITE" id="PS50089"/>
    </source>
</evidence>
<dbReference type="Ensembl" id="ENSCMIT00000031200.1">
    <property type="protein sequence ID" value="ENSCMIP00000030731.1"/>
    <property type="gene ID" value="ENSCMIG00000013217.1"/>
</dbReference>
<evidence type="ECO:0000256" key="9">
    <source>
        <dbReference type="ARBA" id="ARBA00023180"/>
    </source>
</evidence>
<dbReference type="FunFam" id="3.50.30.30:FF:000003">
    <property type="entry name" value="E3 ubiquitin-protein ligase RNF128"/>
    <property type="match status" value="1"/>
</dbReference>
<feature type="domain" description="RING-type" evidence="14">
    <location>
        <begin position="253"/>
        <end position="294"/>
    </location>
</feature>
<organism evidence="15">
    <name type="scientific">Callorhinchus milii</name>
    <name type="common">Ghost shark</name>
    <dbReference type="NCBI Taxonomy" id="7868"/>
    <lineage>
        <taxon>Eukaryota</taxon>
        <taxon>Metazoa</taxon>
        <taxon>Chordata</taxon>
        <taxon>Craniata</taxon>
        <taxon>Vertebrata</taxon>
        <taxon>Chondrichthyes</taxon>
        <taxon>Holocephali</taxon>
        <taxon>Chimaeriformes</taxon>
        <taxon>Callorhinchidae</taxon>
        <taxon>Callorhinchus</taxon>
    </lineage>
</organism>
<reference evidence="17" key="2">
    <citation type="journal article" date="2007" name="PLoS Biol.">
        <title>Survey sequencing and comparative analysis of the elephant shark (Callorhinchus milii) genome.</title>
        <authorList>
            <person name="Venkatesh B."/>
            <person name="Kirkness E.F."/>
            <person name="Loh Y.H."/>
            <person name="Halpern A.L."/>
            <person name="Lee A.P."/>
            <person name="Johnson J."/>
            <person name="Dandona N."/>
            <person name="Viswanathan L.D."/>
            <person name="Tay A."/>
            <person name="Venter J.C."/>
            <person name="Strausberg R.L."/>
            <person name="Brenner S."/>
        </authorList>
    </citation>
    <scope>NUCLEOTIDE SEQUENCE [LARGE SCALE GENOMIC DNA]</scope>
</reference>
<dbReference type="PANTHER" id="PTHR45931:SF21">
    <property type="entry name" value="RING FINGER PROTEIN 130"/>
    <property type="match status" value="1"/>
</dbReference>
<keyword evidence="4 13" id="KW-0732">Signal</keyword>
<feature type="compositionally biased region" description="Polar residues" evidence="11">
    <location>
        <begin position="313"/>
        <end position="326"/>
    </location>
</feature>
<dbReference type="InterPro" id="IPR003137">
    <property type="entry name" value="PA_domain"/>
</dbReference>
<evidence type="ECO:0000256" key="11">
    <source>
        <dbReference type="SAM" id="MobiDB-lite"/>
    </source>
</evidence>
<keyword evidence="7 12" id="KW-1133">Transmembrane helix</keyword>
<dbReference type="InterPro" id="IPR001841">
    <property type="entry name" value="Znf_RING"/>
</dbReference>
<evidence type="ECO:0000256" key="12">
    <source>
        <dbReference type="SAM" id="Phobius"/>
    </source>
</evidence>
<reference evidence="16" key="4">
    <citation type="submission" date="2025-05" db="UniProtKB">
        <authorList>
            <consortium name="Ensembl"/>
        </authorList>
    </citation>
    <scope>IDENTIFICATION</scope>
</reference>
<evidence type="ECO:0000256" key="6">
    <source>
        <dbReference type="ARBA" id="ARBA00022833"/>
    </source>
</evidence>
<dbReference type="InterPro" id="IPR046450">
    <property type="entry name" value="PA_dom_sf"/>
</dbReference>
<feature type="chain" id="PRO_5044739497" evidence="13">
    <location>
        <begin position="25"/>
        <end position="397"/>
    </location>
</feature>
<dbReference type="GO" id="GO:0008270">
    <property type="term" value="F:zinc ion binding"/>
    <property type="evidence" value="ECO:0007669"/>
    <property type="project" value="UniProtKB-KW"/>
</dbReference>
<keyword evidence="2 12" id="KW-0812">Transmembrane</keyword>
<dbReference type="GO" id="GO:0045893">
    <property type="term" value="P:positive regulation of DNA-templated transcription"/>
    <property type="evidence" value="ECO:0007669"/>
    <property type="project" value="TreeGrafter"/>
</dbReference>
<evidence type="ECO:0000256" key="5">
    <source>
        <dbReference type="ARBA" id="ARBA00022771"/>
    </source>
</evidence>
<keyword evidence="9" id="KW-0325">Glycoprotein</keyword>
<feature type="signal peptide" evidence="13">
    <location>
        <begin position="1"/>
        <end position="24"/>
    </location>
</feature>
<keyword evidence="8 12" id="KW-0472">Membrane</keyword>
<dbReference type="Gene3D" id="3.50.30.30">
    <property type="match status" value="1"/>
</dbReference>
<evidence type="ECO:0000256" key="1">
    <source>
        <dbReference type="ARBA" id="ARBA00004370"/>
    </source>
</evidence>
<keyword evidence="5 10" id="KW-0863">Zinc-finger</keyword>
<keyword evidence="6" id="KW-0862">Zinc</keyword>
<dbReference type="SMART" id="SM00184">
    <property type="entry name" value="RING"/>
    <property type="match status" value="1"/>
</dbReference>
<gene>
    <name evidence="16" type="primary">LOC103178330</name>
</gene>
<reference evidence="17" key="1">
    <citation type="journal article" date="2006" name="Science">
        <title>Ancient noncoding elements conserved in the human genome.</title>
        <authorList>
            <person name="Venkatesh B."/>
            <person name="Kirkness E.F."/>
            <person name="Loh Y.H."/>
            <person name="Halpern A.L."/>
            <person name="Lee A.P."/>
            <person name="Johnson J."/>
            <person name="Dandona N."/>
            <person name="Viswanathan L.D."/>
            <person name="Tay A."/>
            <person name="Venter J.C."/>
            <person name="Strausberg R.L."/>
            <person name="Brenner S."/>
        </authorList>
    </citation>
    <scope>NUCLEOTIDE SEQUENCE [LARGE SCALE GENOMIC DNA]</scope>
</reference>
<dbReference type="CDD" id="cd16802">
    <property type="entry name" value="RING-H2_RNF128-like"/>
    <property type="match status" value="1"/>
</dbReference>
<comment type="subcellular location">
    <subcellularLocation>
        <location evidence="1">Membrane</location>
    </subcellularLocation>
</comment>
<dbReference type="PANTHER" id="PTHR45931">
    <property type="entry name" value="SI:CH211-59O9.10"/>
    <property type="match status" value="1"/>
</dbReference>
<dbReference type="InterPro" id="IPR013083">
    <property type="entry name" value="Znf_RING/FYVE/PHD"/>
</dbReference>
<proteinExistence type="evidence at transcript level"/>
<dbReference type="SUPFAM" id="SSF57850">
    <property type="entry name" value="RING/U-box"/>
    <property type="match status" value="1"/>
</dbReference>
<evidence type="ECO:0000256" key="8">
    <source>
        <dbReference type="ARBA" id="ARBA00023136"/>
    </source>
</evidence>
<feature type="region of interest" description="Disordered" evidence="11">
    <location>
        <begin position="308"/>
        <end position="328"/>
    </location>
</feature>
<evidence type="ECO:0000256" key="7">
    <source>
        <dbReference type="ARBA" id="ARBA00022989"/>
    </source>
</evidence>
<dbReference type="GO" id="GO:0016567">
    <property type="term" value="P:protein ubiquitination"/>
    <property type="evidence" value="ECO:0007669"/>
    <property type="project" value="TreeGrafter"/>
</dbReference>
<dbReference type="PROSITE" id="PS50089">
    <property type="entry name" value="ZF_RING_2"/>
    <property type="match status" value="1"/>
</dbReference>
<evidence type="ECO:0000313" key="15">
    <source>
        <dbReference type="EMBL" id="AFO96381.1"/>
    </source>
</evidence>
<evidence type="ECO:0000256" key="4">
    <source>
        <dbReference type="ARBA" id="ARBA00022729"/>
    </source>
</evidence>
<evidence type="ECO:0000256" key="2">
    <source>
        <dbReference type="ARBA" id="ARBA00022692"/>
    </source>
</evidence>
<evidence type="ECO:0000256" key="13">
    <source>
        <dbReference type="SAM" id="SignalP"/>
    </source>
</evidence>
<dbReference type="AlphaFoldDB" id="V9KEW7"/>
<dbReference type="SUPFAM" id="SSF52025">
    <property type="entry name" value="PA domain"/>
    <property type="match status" value="1"/>
</dbReference>
<dbReference type="EMBL" id="JW863864">
    <property type="protein sequence ID" value="AFO96381.1"/>
    <property type="molecule type" value="mRNA"/>
</dbReference>
<dbReference type="GeneTree" id="ENSGT00940000158347"/>
<dbReference type="GO" id="GO:0016020">
    <property type="term" value="C:membrane"/>
    <property type="evidence" value="ECO:0007669"/>
    <property type="project" value="UniProtKB-SubCell"/>
</dbReference>
<feature type="transmembrane region" description="Helical" evidence="12">
    <location>
        <begin position="182"/>
        <end position="204"/>
    </location>
</feature>
<evidence type="ECO:0000313" key="17">
    <source>
        <dbReference type="Proteomes" id="UP000314986"/>
    </source>
</evidence>